<dbReference type="PANTHER" id="PTHR38463:SF1">
    <property type="entry name" value="STRESS RESPONSE PROTEIN YSNF"/>
    <property type="match status" value="1"/>
</dbReference>
<feature type="compositionally biased region" description="Polar residues" evidence="1">
    <location>
        <begin position="311"/>
        <end position="321"/>
    </location>
</feature>
<name>A0ABQ6G5A9_9CHLR</name>
<feature type="domain" description="DUF2382" evidence="2">
    <location>
        <begin position="238"/>
        <end position="348"/>
    </location>
</feature>
<feature type="compositionally biased region" description="Basic and acidic residues" evidence="1">
    <location>
        <begin position="214"/>
        <end position="225"/>
    </location>
</feature>
<keyword evidence="4" id="KW-1185">Reference proteome</keyword>
<organism evidence="3 4">
    <name type="scientific">Dictyobacter halimunensis</name>
    <dbReference type="NCBI Taxonomy" id="3026934"/>
    <lineage>
        <taxon>Bacteria</taxon>
        <taxon>Bacillati</taxon>
        <taxon>Chloroflexota</taxon>
        <taxon>Ktedonobacteria</taxon>
        <taxon>Ktedonobacterales</taxon>
        <taxon>Dictyobacteraceae</taxon>
        <taxon>Dictyobacter</taxon>
    </lineage>
</organism>
<accession>A0ABQ6G5A9</accession>
<gene>
    <name evidence="3" type="ORF">KDH_75740</name>
</gene>
<feature type="region of interest" description="Disordered" evidence="1">
    <location>
        <begin position="311"/>
        <end position="365"/>
    </location>
</feature>
<dbReference type="Proteomes" id="UP001344906">
    <property type="component" value="Unassembled WGS sequence"/>
</dbReference>
<dbReference type="EMBL" id="BSRI01000002">
    <property type="protein sequence ID" value="GLV60755.1"/>
    <property type="molecule type" value="Genomic_DNA"/>
</dbReference>
<dbReference type="InterPro" id="IPR052967">
    <property type="entry name" value="Stress_Response_Assoc"/>
</dbReference>
<evidence type="ECO:0000256" key="1">
    <source>
        <dbReference type="SAM" id="MobiDB-lite"/>
    </source>
</evidence>
<reference evidence="3 4" key="1">
    <citation type="submission" date="2023-02" db="EMBL/GenBank/DDBJ databases">
        <title>Dictyobacter halimunensis sp. nov., a new member of the class Ktedonobacteria from forest soil in a geothermal area.</title>
        <authorList>
            <person name="Rachmania M.K."/>
            <person name="Ningsih F."/>
            <person name="Sakai Y."/>
            <person name="Yabe S."/>
            <person name="Yokota A."/>
            <person name="Sjamsuridzal W."/>
        </authorList>
    </citation>
    <scope>NUCLEOTIDE SEQUENCE [LARGE SCALE GENOMIC DNA]</scope>
    <source>
        <strain evidence="3 4">S3.2.2.5</strain>
    </source>
</reference>
<comment type="caution">
    <text evidence="3">The sequence shown here is derived from an EMBL/GenBank/DDBJ whole genome shotgun (WGS) entry which is preliminary data.</text>
</comment>
<feature type="compositionally biased region" description="Polar residues" evidence="1">
    <location>
        <begin position="117"/>
        <end position="133"/>
    </location>
</feature>
<dbReference type="RefSeq" id="WP_338257904.1">
    <property type="nucleotide sequence ID" value="NZ_BSRI01000002.1"/>
</dbReference>
<protein>
    <recommendedName>
        <fullName evidence="2">DUF2382 domain-containing protein</fullName>
    </recommendedName>
</protein>
<dbReference type="Pfam" id="PF09557">
    <property type="entry name" value="DUF2382"/>
    <property type="match status" value="1"/>
</dbReference>
<evidence type="ECO:0000313" key="3">
    <source>
        <dbReference type="EMBL" id="GLV60755.1"/>
    </source>
</evidence>
<sequence>MAMTRPNLMCVFDEPAQADDAINALESAGFGADQIYYSSRPNTDNGFFASLRNLFTDDGDTNVSHDLKDLGLTNDEADYYQQQHRAGHGIVAVQGNGREQEVLSILRSYGGQIYGTQNDAAQSGTYNTNTERNATLADGDYDTAGGTRSDTYQSDRAYNNADAGTGTYQDQQAYNNAGTQAGTYQNNADYNNTDTYQNDRNYSTTDRGANMYQNDRDANTYGNDRVENDVNGEEQRRLRLREERLNVGKERVQAGEVGLHKDVVEEEKNIDVPVSHEEVYVERRPVADGEVDNDTPIGTDEHIRVPVSEEQVNASKDTVTTGEVAVGKRNVQETQRVRDTVRREEARVDTDGDVPVEDRTRDQNL</sequence>
<dbReference type="InterPro" id="IPR019060">
    <property type="entry name" value="DUF2382"/>
</dbReference>
<feature type="compositionally biased region" description="Polar residues" evidence="1">
    <location>
        <begin position="166"/>
        <end position="213"/>
    </location>
</feature>
<dbReference type="PANTHER" id="PTHR38463">
    <property type="entry name" value="STRESS RESPONSE PROTEIN YSNF"/>
    <property type="match status" value="1"/>
</dbReference>
<dbReference type="NCBIfam" id="TIGR02271">
    <property type="entry name" value="YsnF/AvaK domain"/>
    <property type="match status" value="1"/>
</dbReference>
<evidence type="ECO:0000313" key="4">
    <source>
        <dbReference type="Proteomes" id="UP001344906"/>
    </source>
</evidence>
<feature type="region of interest" description="Disordered" evidence="1">
    <location>
        <begin position="117"/>
        <end position="225"/>
    </location>
</feature>
<feature type="compositionally biased region" description="Basic and acidic residues" evidence="1">
    <location>
        <begin position="335"/>
        <end position="365"/>
    </location>
</feature>
<evidence type="ECO:0000259" key="2">
    <source>
        <dbReference type="Pfam" id="PF09557"/>
    </source>
</evidence>
<proteinExistence type="predicted"/>
<feature type="compositionally biased region" description="Polar residues" evidence="1">
    <location>
        <begin position="146"/>
        <end position="157"/>
    </location>
</feature>